<keyword evidence="2" id="KW-0472">Membrane</keyword>
<dbReference type="RefSeq" id="WP_252801969.1">
    <property type="nucleotide sequence ID" value="NZ_BAAABM010000047.1"/>
</dbReference>
<accession>A0ABP3GWV6</accession>
<evidence type="ECO:0000256" key="2">
    <source>
        <dbReference type="SAM" id="Phobius"/>
    </source>
</evidence>
<keyword evidence="2" id="KW-0812">Transmembrane</keyword>
<sequence>MTRTADPTHDLRAHLDAMAEDGYRRRRDTDLSRTLATAREPARSDRRALPVRNRRPVLLLAGAAAVVALGTAVVPGAVSGHRSGHESGHKAEPGTAVPRTLDAKTVLLTAAETVAKEPAPVHGRFWYTRTQVIDRARQPGGGRMPKGGSANGMPRRGPYYPFTAFVSITWENWVPYRQGDTTRTVDKDLTTSFASPADEAAWKRAGSPSLTDMKPYSSDSHLRDDPFLELGPRGTQAKDLSKLPTTPNGLKALIEKDWKAQPATQRNTLSAYICEMAENIIDAPVTPATRAAAYRLFAAQPGVRVAGGVRDRLGRPGVALATRRVAIGQDRKPRQVEVHVIIDRRTAKILGSEKYDVVGGAVAHTPSSITLLTGSGWTDRLGVPARG</sequence>
<organism evidence="3 4">
    <name type="scientific">Actinoallomurus spadix</name>
    <dbReference type="NCBI Taxonomy" id="79912"/>
    <lineage>
        <taxon>Bacteria</taxon>
        <taxon>Bacillati</taxon>
        <taxon>Actinomycetota</taxon>
        <taxon>Actinomycetes</taxon>
        <taxon>Streptosporangiales</taxon>
        <taxon>Thermomonosporaceae</taxon>
        <taxon>Actinoallomurus</taxon>
    </lineage>
</organism>
<evidence type="ECO:0000313" key="4">
    <source>
        <dbReference type="Proteomes" id="UP001501822"/>
    </source>
</evidence>
<dbReference type="Proteomes" id="UP001501822">
    <property type="component" value="Unassembled WGS sequence"/>
</dbReference>
<evidence type="ECO:0008006" key="5">
    <source>
        <dbReference type="Google" id="ProtNLM"/>
    </source>
</evidence>
<dbReference type="InterPro" id="IPR047789">
    <property type="entry name" value="CU044_5270-like"/>
</dbReference>
<gene>
    <name evidence="3" type="ORF">GCM10010151_51290</name>
</gene>
<dbReference type="NCBIfam" id="NF038083">
    <property type="entry name" value="CU044_5270_fam"/>
    <property type="match status" value="1"/>
</dbReference>
<protein>
    <recommendedName>
        <fullName evidence="5">CU044_5270 family protein</fullName>
    </recommendedName>
</protein>
<feature type="transmembrane region" description="Helical" evidence="2">
    <location>
        <begin position="57"/>
        <end position="78"/>
    </location>
</feature>
<evidence type="ECO:0000313" key="3">
    <source>
        <dbReference type="EMBL" id="GAA0355419.1"/>
    </source>
</evidence>
<dbReference type="EMBL" id="BAAABM010000047">
    <property type="protein sequence ID" value="GAA0355419.1"/>
    <property type="molecule type" value="Genomic_DNA"/>
</dbReference>
<keyword evidence="4" id="KW-1185">Reference proteome</keyword>
<proteinExistence type="predicted"/>
<comment type="caution">
    <text evidence="3">The sequence shown here is derived from an EMBL/GenBank/DDBJ whole genome shotgun (WGS) entry which is preliminary data.</text>
</comment>
<reference evidence="4" key="1">
    <citation type="journal article" date="2019" name="Int. J. Syst. Evol. Microbiol.">
        <title>The Global Catalogue of Microorganisms (GCM) 10K type strain sequencing project: providing services to taxonomists for standard genome sequencing and annotation.</title>
        <authorList>
            <consortium name="The Broad Institute Genomics Platform"/>
            <consortium name="The Broad Institute Genome Sequencing Center for Infectious Disease"/>
            <person name="Wu L."/>
            <person name="Ma J."/>
        </authorList>
    </citation>
    <scope>NUCLEOTIDE SEQUENCE [LARGE SCALE GENOMIC DNA]</scope>
    <source>
        <strain evidence="4">JCM 3146</strain>
    </source>
</reference>
<feature type="region of interest" description="Disordered" evidence="1">
    <location>
        <begin position="23"/>
        <end position="47"/>
    </location>
</feature>
<keyword evidence="2" id="KW-1133">Transmembrane helix</keyword>
<evidence type="ECO:0000256" key="1">
    <source>
        <dbReference type="SAM" id="MobiDB-lite"/>
    </source>
</evidence>
<name>A0ABP3GWV6_9ACTN</name>